<reference evidence="2 3" key="1">
    <citation type="submission" date="2021-02" db="EMBL/GenBank/DDBJ databases">
        <title>Cotonvirus japonicus, which uses Golgi apparatus of host cells for its virion factory, phylogenetically links tailed tupanvirus and icosahedral mimivirus.</title>
        <authorList>
            <person name="Takahashi H."/>
            <person name="Fukaya S."/>
            <person name="Song C."/>
            <person name="Murata K."/>
            <person name="Takemura M."/>
        </authorList>
    </citation>
    <scope>NUCLEOTIDE SEQUENCE [LARGE SCALE GENOMIC DNA]</scope>
</reference>
<dbReference type="InterPro" id="IPR036869">
    <property type="entry name" value="J_dom_sf"/>
</dbReference>
<dbReference type="PROSITE" id="PS00636">
    <property type="entry name" value="DNAJ_1"/>
    <property type="match status" value="1"/>
</dbReference>
<dbReference type="Pfam" id="PF00226">
    <property type="entry name" value="DnaJ"/>
    <property type="match status" value="1"/>
</dbReference>
<organism evidence="2 3">
    <name type="scientific">Cotonvirus japonicus</name>
    <dbReference type="NCBI Taxonomy" id="2811091"/>
    <lineage>
        <taxon>Viruses</taxon>
        <taxon>Varidnaviria</taxon>
        <taxon>Bamfordvirae</taxon>
        <taxon>Nucleocytoviricota</taxon>
        <taxon>Megaviricetes</taxon>
        <taxon>Imitervirales</taxon>
        <taxon>Mimiviridae</taxon>
        <taxon>Megamimivirinae</taxon>
        <taxon>Cotonvirus</taxon>
        <taxon>Cotonvirus japonicum</taxon>
    </lineage>
</organism>
<evidence type="ECO:0000313" key="2">
    <source>
        <dbReference type="EMBL" id="BCS83096.1"/>
    </source>
</evidence>
<dbReference type="RefSeq" id="YP_010841704.1">
    <property type="nucleotide sequence ID" value="NC_079139.1"/>
</dbReference>
<evidence type="ECO:0000313" key="3">
    <source>
        <dbReference type="Proteomes" id="UP001321479"/>
    </source>
</evidence>
<dbReference type="SUPFAM" id="SSF46565">
    <property type="entry name" value="Chaperone J-domain"/>
    <property type="match status" value="1"/>
</dbReference>
<evidence type="ECO:0000259" key="1">
    <source>
        <dbReference type="PROSITE" id="PS50076"/>
    </source>
</evidence>
<dbReference type="InterPro" id="IPR018253">
    <property type="entry name" value="DnaJ_domain_CS"/>
</dbReference>
<dbReference type="InterPro" id="IPR001623">
    <property type="entry name" value="DnaJ_domain"/>
</dbReference>
<dbReference type="Gene3D" id="1.10.287.110">
    <property type="entry name" value="DnaJ domain"/>
    <property type="match status" value="1"/>
</dbReference>
<dbReference type="InterPro" id="IPR050817">
    <property type="entry name" value="DjlA_DnaK_co-chaperone"/>
</dbReference>
<dbReference type="CDD" id="cd06257">
    <property type="entry name" value="DnaJ"/>
    <property type="match status" value="1"/>
</dbReference>
<proteinExistence type="predicted"/>
<accession>A0ABM7NSK5</accession>
<dbReference type="Proteomes" id="UP001321479">
    <property type="component" value="Segment"/>
</dbReference>
<keyword evidence="3" id="KW-1185">Reference proteome</keyword>
<dbReference type="PRINTS" id="PR00625">
    <property type="entry name" value="JDOMAIN"/>
</dbReference>
<sequence length="367" mass="42785">MSVEYKQKNDVPDLYKILGLTSEICKEDNCDEKIRLAYNKRVKKYHPDKHPGKKEIEELFELIVMAYDILKDEKQREAYNHKMALEKQSTSDFFKLRKSTLDYAESVGEYKPPTDQQKLSFKQQMKSMDDKHGFDVSKIDKKLSEDKSKKKLTKLASTRAEQDRELMPEKIFDDNRFDLSKFNAVFDKYHNKDSTSSIMQHNGIPSAWNEPGGTMSFGSFDNLDNIYVEDRNRLDTSRQSYGDINFGKPTKRVTGSDIVGISGTDYTIGHNKLDDDYYRDMKAKLRERESQANLFDSMKYTDFKRDDTAGYGIFDQLGYKFDDRLCLDDDEGSITDKYEKLMAERNKEILPQDVTIKKSNKIKNKGR</sequence>
<dbReference type="GeneID" id="80558301"/>
<protein>
    <submittedName>
        <fullName evidence="2">J domain-containing protein</fullName>
    </submittedName>
</protein>
<dbReference type="EMBL" id="AP024483">
    <property type="protein sequence ID" value="BCS83096.1"/>
    <property type="molecule type" value="Genomic_DNA"/>
</dbReference>
<dbReference type="PANTHER" id="PTHR24074">
    <property type="entry name" value="CO-CHAPERONE PROTEIN DJLA"/>
    <property type="match status" value="1"/>
</dbReference>
<dbReference type="SMART" id="SM00271">
    <property type="entry name" value="DnaJ"/>
    <property type="match status" value="1"/>
</dbReference>
<dbReference type="PROSITE" id="PS50076">
    <property type="entry name" value="DNAJ_2"/>
    <property type="match status" value="1"/>
</dbReference>
<feature type="domain" description="J" evidence="1">
    <location>
        <begin position="13"/>
        <end position="83"/>
    </location>
</feature>
<name>A0ABM7NSK5_9VIRU</name>